<evidence type="ECO:0000313" key="2">
    <source>
        <dbReference type="EMBL" id="CEM01108.1"/>
    </source>
</evidence>
<accession>A0A0G4ET21</accession>
<gene>
    <name evidence="2" type="ORF">Vbra_13054</name>
</gene>
<feature type="region of interest" description="Disordered" evidence="1">
    <location>
        <begin position="1"/>
        <end position="74"/>
    </location>
</feature>
<feature type="compositionally biased region" description="Basic and acidic residues" evidence="1">
    <location>
        <begin position="117"/>
        <end position="127"/>
    </location>
</feature>
<dbReference type="InterPro" id="IPR000048">
    <property type="entry name" value="IQ_motif_EF-hand-BS"/>
</dbReference>
<dbReference type="Proteomes" id="UP000041254">
    <property type="component" value="Unassembled WGS sequence"/>
</dbReference>
<reference evidence="2 3" key="1">
    <citation type="submission" date="2014-11" db="EMBL/GenBank/DDBJ databases">
        <authorList>
            <person name="Zhu J."/>
            <person name="Qi W."/>
            <person name="Song R."/>
        </authorList>
    </citation>
    <scope>NUCLEOTIDE SEQUENCE [LARGE SCALE GENOMIC DNA]</scope>
</reference>
<keyword evidence="3" id="KW-1185">Reference proteome</keyword>
<dbReference type="SMART" id="SM00015">
    <property type="entry name" value="IQ"/>
    <property type="match status" value="1"/>
</dbReference>
<dbReference type="EMBL" id="CDMY01000305">
    <property type="protein sequence ID" value="CEM01108.1"/>
    <property type="molecule type" value="Genomic_DNA"/>
</dbReference>
<dbReference type="VEuPathDB" id="CryptoDB:Vbra_13054"/>
<feature type="region of interest" description="Disordered" evidence="1">
    <location>
        <begin position="102"/>
        <end position="134"/>
    </location>
</feature>
<evidence type="ECO:0000313" key="3">
    <source>
        <dbReference type="Proteomes" id="UP000041254"/>
    </source>
</evidence>
<protein>
    <submittedName>
        <fullName evidence="2">Uncharacterized protein</fullName>
    </submittedName>
</protein>
<dbReference type="InParanoid" id="A0A0G4ET21"/>
<dbReference type="AlphaFoldDB" id="A0A0G4ET21"/>
<evidence type="ECO:0000256" key="1">
    <source>
        <dbReference type="SAM" id="MobiDB-lite"/>
    </source>
</evidence>
<proteinExistence type="predicted"/>
<dbReference type="PROSITE" id="PS50096">
    <property type="entry name" value="IQ"/>
    <property type="match status" value="1"/>
</dbReference>
<dbReference type="CDD" id="cd23767">
    <property type="entry name" value="IQCD"/>
    <property type="match status" value="1"/>
</dbReference>
<name>A0A0G4ET21_VITBC</name>
<organism evidence="2 3">
    <name type="scientific">Vitrella brassicaformis (strain CCMP3155)</name>
    <dbReference type="NCBI Taxonomy" id="1169540"/>
    <lineage>
        <taxon>Eukaryota</taxon>
        <taxon>Sar</taxon>
        <taxon>Alveolata</taxon>
        <taxon>Colpodellida</taxon>
        <taxon>Vitrellaceae</taxon>
        <taxon>Vitrella</taxon>
    </lineage>
</organism>
<sequence length="443" mass="49349">MDDPSTPSRRSLFDAMPSTPLSRHTMPPAAPPTLTMDFFPSKHPLAATRPRPTLPPRPSSYAQTEPVDATEVPPLPPLLASGALSPLAGPLISSLASIVPTDRDERTARGGWPPSARTEDGASERGSRKSTAKLGVRKHRVAAKTIQRMWRGYVVRKSVLPDALRMLGRAYEAMMSIVDQVVTEECDDVLVGVLEDLFEAQTEEEAREWGLQLTANKIIDHVVTEYLYEAVRLAMAIEAADRHLRRQRALEAPRTAIELMADSVLDGFLNNEVRRICQEAVRDISDEYVWRSRADRFLDRVMQPWIKEIAQETLNEAHFDHAVTRIGDAYMADVTGNLVQELVDEALSDLGREGSREKERKSAEEAARMMDQVALPCFIRDHLLDVVATRAEGVMLRQHGDDFLKASIAEVLIERCSDWVKTLREEDPAQGTAFSHQPESGSG</sequence>
<dbReference type="Pfam" id="PF00612">
    <property type="entry name" value="IQ"/>
    <property type="match status" value="1"/>
</dbReference>